<dbReference type="OrthoDB" id="25149at2759"/>
<organism evidence="9 10">
    <name type="scientific">Coemansia reversa (strain ATCC 12441 / NRRL 1564)</name>
    <dbReference type="NCBI Taxonomy" id="763665"/>
    <lineage>
        <taxon>Eukaryota</taxon>
        <taxon>Fungi</taxon>
        <taxon>Fungi incertae sedis</taxon>
        <taxon>Zoopagomycota</taxon>
        <taxon>Kickxellomycotina</taxon>
        <taxon>Kickxellomycetes</taxon>
        <taxon>Kickxellales</taxon>
        <taxon>Kickxellaceae</taxon>
        <taxon>Coemansia</taxon>
    </lineage>
</organism>
<evidence type="ECO:0000256" key="4">
    <source>
        <dbReference type="ARBA" id="ARBA00022741"/>
    </source>
</evidence>
<dbReference type="AlphaFoldDB" id="A0A2G5BFX8"/>
<evidence type="ECO:0000256" key="5">
    <source>
        <dbReference type="ARBA" id="ARBA00022777"/>
    </source>
</evidence>
<protein>
    <recommendedName>
        <fullName evidence="7">Thiamine pyrophosphokinase</fullName>
        <ecNumber evidence="7">2.7.6.2</ecNumber>
    </recommendedName>
</protein>
<dbReference type="PIRSF" id="PIRSF031057">
    <property type="entry name" value="Thiamin_pyrophosphokinase"/>
    <property type="match status" value="1"/>
</dbReference>
<dbReference type="GO" id="GO:0030975">
    <property type="term" value="F:thiamine binding"/>
    <property type="evidence" value="ECO:0007669"/>
    <property type="project" value="UniProtKB-UniRule"/>
</dbReference>
<dbReference type="Gene3D" id="3.40.50.10240">
    <property type="entry name" value="Thiamin pyrophosphokinase, catalytic domain"/>
    <property type="match status" value="1"/>
</dbReference>
<keyword evidence="6 7" id="KW-0067">ATP-binding</keyword>
<dbReference type="NCBIfam" id="TIGR01378">
    <property type="entry name" value="thi_PPkinase"/>
    <property type="match status" value="1"/>
</dbReference>
<dbReference type="InterPro" id="IPR007373">
    <property type="entry name" value="Thiamin_PyroPKinase_B1-bd"/>
</dbReference>
<dbReference type="InterPro" id="IPR006282">
    <property type="entry name" value="Thi_PPkinase"/>
</dbReference>
<dbReference type="GO" id="GO:0009229">
    <property type="term" value="P:thiamine diphosphate biosynthetic process"/>
    <property type="evidence" value="ECO:0007669"/>
    <property type="project" value="UniProtKB-UniRule"/>
</dbReference>
<sequence>MSTDDTLHKGSYLLYPDERLADTAWPKDKELALLILNESIPQQMSGLLKDIWARADHRICIDGGGNRLYSFGKDSNTLDKFVPDAIVGDLDSLEDEPRLYYKQKGTVIHRYEDQDSTDFMKGLMYLDSVLRKGNGPEDCVVVVFGGLGGRLDHTLHTLKVLFRNHQLRTVVLISEENLTFVVPRGTNRILTNPQVDGPSCGILPLAGETMLTTRGLRWNLNNQPSSFEGLMSTSNIIDNTQIFVETSLPVAWTAQFKPKTL</sequence>
<dbReference type="InterPro" id="IPR036371">
    <property type="entry name" value="TPK_B1-bd_sf"/>
</dbReference>
<dbReference type="GO" id="GO:0004788">
    <property type="term" value="F:thiamine diphosphokinase activity"/>
    <property type="evidence" value="ECO:0007669"/>
    <property type="project" value="UniProtKB-UniRule"/>
</dbReference>
<dbReference type="InterPro" id="IPR007371">
    <property type="entry name" value="TPK_catalytic"/>
</dbReference>
<comment type="catalytic activity">
    <reaction evidence="7">
        <text>thiamine + ATP = thiamine diphosphate + AMP + H(+)</text>
        <dbReference type="Rhea" id="RHEA:11576"/>
        <dbReference type="ChEBI" id="CHEBI:15378"/>
        <dbReference type="ChEBI" id="CHEBI:18385"/>
        <dbReference type="ChEBI" id="CHEBI:30616"/>
        <dbReference type="ChEBI" id="CHEBI:58937"/>
        <dbReference type="ChEBI" id="CHEBI:456215"/>
    </reaction>
</comment>
<dbReference type="SUPFAM" id="SSF63862">
    <property type="entry name" value="Thiamin pyrophosphokinase, substrate-binding domain"/>
    <property type="match status" value="1"/>
</dbReference>
<evidence type="ECO:0000256" key="2">
    <source>
        <dbReference type="ARBA" id="ARBA00006785"/>
    </source>
</evidence>
<keyword evidence="5 7" id="KW-0418">Kinase</keyword>
<keyword evidence="10" id="KW-1185">Reference proteome</keyword>
<comment type="similarity">
    <text evidence="2 7">Belongs to the thiamine pyrophosphokinase family.</text>
</comment>
<dbReference type="STRING" id="763665.A0A2G5BFX8"/>
<evidence type="ECO:0000256" key="1">
    <source>
        <dbReference type="ARBA" id="ARBA00005078"/>
    </source>
</evidence>
<dbReference type="SUPFAM" id="SSF63999">
    <property type="entry name" value="Thiamin pyrophosphokinase, catalytic domain"/>
    <property type="match status" value="1"/>
</dbReference>
<reference evidence="9 10" key="1">
    <citation type="journal article" date="2015" name="Genome Biol. Evol.">
        <title>Phylogenomic analyses indicate that early fungi evolved digesting cell walls of algal ancestors of land plants.</title>
        <authorList>
            <person name="Chang Y."/>
            <person name="Wang S."/>
            <person name="Sekimoto S."/>
            <person name="Aerts A.L."/>
            <person name="Choi C."/>
            <person name="Clum A."/>
            <person name="LaButti K.M."/>
            <person name="Lindquist E.A."/>
            <person name="Yee Ngan C."/>
            <person name="Ohm R.A."/>
            <person name="Salamov A.A."/>
            <person name="Grigoriev I.V."/>
            <person name="Spatafora J.W."/>
            <person name="Berbee M.L."/>
        </authorList>
    </citation>
    <scope>NUCLEOTIDE SEQUENCE [LARGE SCALE GENOMIC DNA]</scope>
    <source>
        <strain evidence="9 10">NRRL 1564</strain>
    </source>
</reference>
<dbReference type="InterPro" id="IPR036759">
    <property type="entry name" value="TPK_catalytic_sf"/>
</dbReference>
<dbReference type="InterPro" id="IPR016966">
    <property type="entry name" value="Thiamin_pyrophosphokinase_euk"/>
</dbReference>
<keyword evidence="3 7" id="KW-0808">Transferase</keyword>
<name>A0A2G5BFX8_COERN</name>
<evidence type="ECO:0000313" key="9">
    <source>
        <dbReference type="EMBL" id="PIA17926.1"/>
    </source>
</evidence>
<accession>A0A2G5BFX8</accession>
<gene>
    <name evidence="9" type="ORF">COEREDRAFT_40083</name>
</gene>
<feature type="domain" description="Thiamin pyrophosphokinase thiamin-binding" evidence="8">
    <location>
        <begin position="185"/>
        <end position="250"/>
    </location>
</feature>
<evidence type="ECO:0000313" key="10">
    <source>
        <dbReference type="Proteomes" id="UP000242474"/>
    </source>
</evidence>
<dbReference type="GO" id="GO:0006772">
    <property type="term" value="P:thiamine metabolic process"/>
    <property type="evidence" value="ECO:0007669"/>
    <property type="project" value="InterPro"/>
</dbReference>
<dbReference type="EMBL" id="KZ303492">
    <property type="protein sequence ID" value="PIA17926.1"/>
    <property type="molecule type" value="Genomic_DNA"/>
</dbReference>
<dbReference type="Proteomes" id="UP000242474">
    <property type="component" value="Unassembled WGS sequence"/>
</dbReference>
<dbReference type="UniPathway" id="UPA00060">
    <property type="reaction ID" value="UER00597"/>
</dbReference>
<dbReference type="CDD" id="cd07995">
    <property type="entry name" value="TPK"/>
    <property type="match status" value="1"/>
</dbReference>
<evidence type="ECO:0000256" key="6">
    <source>
        <dbReference type="ARBA" id="ARBA00022840"/>
    </source>
</evidence>
<comment type="pathway">
    <text evidence="1 7">Cofactor biosynthesis; thiamine diphosphate biosynthesis; thiamine diphosphate from thiamine: step 1/1.</text>
</comment>
<keyword evidence="4 7" id="KW-0547">Nucleotide-binding</keyword>
<dbReference type="Pfam" id="PF04263">
    <property type="entry name" value="TPK_catalytic"/>
    <property type="match status" value="1"/>
</dbReference>
<proteinExistence type="inferred from homology"/>
<dbReference type="GO" id="GO:0005524">
    <property type="term" value="F:ATP binding"/>
    <property type="evidence" value="ECO:0007669"/>
    <property type="project" value="UniProtKB-UniRule"/>
</dbReference>
<dbReference type="EC" id="2.7.6.2" evidence="7"/>
<dbReference type="GO" id="GO:0016301">
    <property type="term" value="F:kinase activity"/>
    <property type="evidence" value="ECO:0007669"/>
    <property type="project" value="UniProtKB-UniRule"/>
</dbReference>
<dbReference type="PANTHER" id="PTHR13622">
    <property type="entry name" value="THIAMIN PYROPHOSPHOKINASE"/>
    <property type="match status" value="1"/>
</dbReference>
<dbReference type="Pfam" id="PF04265">
    <property type="entry name" value="TPK_B1_binding"/>
    <property type="match status" value="1"/>
</dbReference>
<evidence type="ECO:0000259" key="8">
    <source>
        <dbReference type="SMART" id="SM00983"/>
    </source>
</evidence>
<dbReference type="PANTHER" id="PTHR13622:SF8">
    <property type="entry name" value="THIAMIN PYROPHOSPHOKINASE 1"/>
    <property type="match status" value="1"/>
</dbReference>
<evidence type="ECO:0000256" key="7">
    <source>
        <dbReference type="PIRNR" id="PIRNR031057"/>
    </source>
</evidence>
<evidence type="ECO:0000256" key="3">
    <source>
        <dbReference type="ARBA" id="ARBA00022679"/>
    </source>
</evidence>
<dbReference type="SMART" id="SM00983">
    <property type="entry name" value="TPK_B1_binding"/>
    <property type="match status" value="1"/>
</dbReference>